<keyword evidence="5 11" id="KW-0418">Kinase</keyword>
<accession>A0A834X9Q6</accession>
<evidence type="ECO:0000256" key="7">
    <source>
        <dbReference type="ARBA" id="ARBA00047899"/>
    </source>
</evidence>
<comment type="catalytic activity">
    <reaction evidence="8">
        <text>L-seryl-[protein] + ATP = O-phospho-L-seryl-[protein] + ADP + H(+)</text>
        <dbReference type="Rhea" id="RHEA:17989"/>
        <dbReference type="Rhea" id="RHEA-COMP:9863"/>
        <dbReference type="Rhea" id="RHEA-COMP:11604"/>
        <dbReference type="ChEBI" id="CHEBI:15378"/>
        <dbReference type="ChEBI" id="CHEBI:29999"/>
        <dbReference type="ChEBI" id="CHEBI:30616"/>
        <dbReference type="ChEBI" id="CHEBI:83421"/>
        <dbReference type="ChEBI" id="CHEBI:456216"/>
        <dbReference type="EC" id="2.7.11.1"/>
    </reaction>
</comment>
<dbReference type="Gene3D" id="3.30.200.20">
    <property type="entry name" value="Phosphorylase Kinase, domain 1"/>
    <property type="match status" value="1"/>
</dbReference>
<dbReference type="InterPro" id="IPR050588">
    <property type="entry name" value="WNK_Ser-Thr_kinase"/>
</dbReference>
<reference evidence="11" key="1">
    <citation type="submission" date="2020-09" db="EMBL/GenBank/DDBJ databases">
        <title>Genome-Enabled Discovery of Anthraquinone Biosynthesis in Senna tora.</title>
        <authorList>
            <person name="Kang S.-H."/>
            <person name="Pandey R.P."/>
            <person name="Lee C.-M."/>
            <person name="Sim J.-S."/>
            <person name="Jeong J.-T."/>
            <person name="Choi B.-S."/>
            <person name="Jung M."/>
            <person name="Ginzburg D."/>
            <person name="Zhao K."/>
            <person name="Won S.Y."/>
            <person name="Oh T.-J."/>
            <person name="Yu Y."/>
            <person name="Kim N.-H."/>
            <person name="Lee O.R."/>
            <person name="Lee T.-H."/>
            <person name="Bashyal P."/>
            <person name="Kim T.-S."/>
            <person name="Lee W.-H."/>
            <person name="Kawkins C."/>
            <person name="Kim C.-K."/>
            <person name="Kim J.S."/>
            <person name="Ahn B.O."/>
            <person name="Rhee S.Y."/>
            <person name="Sohng J.K."/>
        </authorList>
    </citation>
    <scope>NUCLEOTIDE SEQUENCE</scope>
    <source>
        <tissue evidence="11">Leaf</tissue>
    </source>
</reference>
<evidence type="ECO:0000313" key="12">
    <source>
        <dbReference type="Proteomes" id="UP000634136"/>
    </source>
</evidence>
<dbReference type="CDD" id="cd13983">
    <property type="entry name" value="STKc_WNK"/>
    <property type="match status" value="1"/>
</dbReference>
<feature type="compositionally biased region" description="Basic and acidic residues" evidence="9">
    <location>
        <begin position="502"/>
        <end position="525"/>
    </location>
</feature>
<dbReference type="SMART" id="SM00220">
    <property type="entry name" value="S_TKc"/>
    <property type="match status" value="1"/>
</dbReference>
<dbReference type="Pfam" id="PF00069">
    <property type="entry name" value="Pkinase"/>
    <property type="match status" value="1"/>
</dbReference>
<keyword evidence="2" id="KW-0723">Serine/threonine-protein kinase</keyword>
<sequence>MSLVGAESSEECNAGHAEPPDPDILEVDPTNRYIRFKDVLGKGAFKTCYRAFDEVNGIEVAWNQVRIDTVLQSRGDLERLYSEVRLLKSLKNDNIVKFYNSWIDNKNKTVNIITELFTSGSIRQYRKKHKKVDMKAVKSWARQILMGLNYLHSHNPPIIHRDLKCDNIFINGNQGEVKIGDLGLATFLERTNAESVIGTPEFMAPELYDEKYNELADIYSFGMCILEMVTSEYPYSECRNSAQIYKKVSSGIKPASLSKVKDPEMKLFIEKCLVPAPQRLSAKQLLNDPILQVNGLGRNRRLSLPDIVIPKFGNFGDRILMSEGPATQRNGPTSLDFNESCELPVITVFDSSIEDSLQPPSVEIRRVKRGEIFSLKGEHNDKNSVSITLRIADQGGRARNIHFLFYPSSDTAISVSREMVEQLELSDHNVKFIAELMDILLMNMVPSWKPCVDVSHLISPNCKRTIARLNDRELEKQKQLSKDSNQNVAEDVAAPTSLERPTPTEENHDQLNSERPTPTEENHDQLNSDEVLSHASIDYQSATKTSLRSEISYATATSNTMKLSIASFLSLESGYADFNSTRVPGGSESSFTSATGTSPDYYGSKVPDVKSHDKASFSTHPSCISSLSEPEDELRVELEMIEQKYQEAMKEISDRRYQAIMEAKRRVSQKKMQ</sequence>
<name>A0A834X9Q6_9FABA</name>
<evidence type="ECO:0000256" key="2">
    <source>
        <dbReference type="ARBA" id="ARBA00022527"/>
    </source>
</evidence>
<comment type="caution">
    <text evidence="11">The sequence shown here is derived from an EMBL/GenBank/DDBJ whole genome shotgun (WGS) entry which is preliminary data.</text>
</comment>
<protein>
    <recommendedName>
        <fullName evidence="1">non-specific serine/threonine protein kinase</fullName>
        <ecNumber evidence="1">2.7.11.1</ecNumber>
    </recommendedName>
</protein>
<dbReference type="PROSITE" id="PS50011">
    <property type="entry name" value="PROTEIN_KINASE_DOM"/>
    <property type="match status" value="1"/>
</dbReference>
<evidence type="ECO:0000256" key="4">
    <source>
        <dbReference type="ARBA" id="ARBA00022741"/>
    </source>
</evidence>
<dbReference type="EMBL" id="JAAIUW010000003">
    <property type="protein sequence ID" value="KAF7840079.1"/>
    <property type="molecule type" value="Genomic_DNA"/>
</dbReference>
<evidence type="ECO:0000259" key="10">
    <source>
        <dbReference type="PROSITE" id="PS50011"/>
    </source>
</evidence>
<dbReference type="GO" id="GO:0004674">
    <property type="term" value="F:protein serine/threonine kinase activity"/>
    <property type="evidence" value="ECO:0007669"/>
    <property type="project" value="UniProtKB-KW"/>
</dbReference>
<proteinExistence type="predicted"/>
<keyword evidence="12" id="KW-1185">Reference proteome</keyword>
<dbReference type="InterPro" id="IPR000719">
    <property type="entry name" value="Prot_kinase_dom"/>
</dbReference>
<evidence type="ECO:0000256" key="1">
    <source>
        <dbReference type="ARBA" id="ARBA00012513"/>
    </source>
</evidence>
<dbReference type="Proteomes" id="UP000634136">
    <property type="component" value="Unassembled WGS sequence"/>
</dbReference>
<organism evidence="11 12">
    <name type="scientific">Senna tora</name>
    <dbReference type="NCBI Taxonomy" id="362788"/>
    <lineage>
        <taxon>Eukaryota</taxon>
        <taxon>Viridiplantae</taxon>
        <taxon>Streptophyta</taxon>
        <taxon>Embryophyta</taxon>
        <taxon>Tracheophyta</taxon>
        <taxon>Spermatophyta</taxon>
        <taxon>Magnoliopsida</taxon>
        <taxon>eudicotyledons</taxon>
        <taxon>Gunneridae</taxon>
        <taxon>Pentapetalae</taxon>
        <taxon>rosids</taxon>
        <taxon>fabids</taxon>
        <taxon>Fabales</taxon>
        <taxon>Fabaceae</taxon>
        <taxon>Caesalpinioideae</taxon>
        <taxon>Cassia clade</taxon>
        <taxon>Senna</taxon>
    </lineage>
</organism>
<keyword evidence="3" id="KW-0808">Transferase</keyword>
<keyword evidence="4" id="KW-0547">Nucleotide-binding</keyword>
<dbReference type="AlphaFoldDB" id="A0A834X9Q6"/>
<feature type="region of interest" description="Disordered" evidence="9">
    <location>
        <begin position="475"/>
        <end position="525"/>
    </location>
</feature>
<dbReference type="PANTHER" id="PTHR13902">
    <property type="entry name" value="SERINE/THREONINE-PROTEIN KINASE WNK WITH NO LYSINE -RELATED"/>
    <property type="match status" value="1"/>
</dbReference>
<dbReference type="InterPro" id="IPR011009">
    <property type="entry name" value="Kinase-like_dom_sf"/>
</dbReference>
<keyword evidence="6" id="KW-0067">ATP-binding</keyword>
<evidence type="ECO:0000256" key="9">
    <source>
        <dbReference type="SAM" id="MobiDB-lite"/>
    </source>
</evidence>
<evidence type="ECO:0000256" key="5">
    <source>
        <dbReference type="ARBA" id="ARBA00022777"/>
    </source>
</evidence>
<feature type="region of interest" description="Disordered" evidence="9">
    <location>
        <begin position="1"/>
        <end position="26"/>
    </location>
</feature>
<feature type="domain" description="Protein kinase" evidence="10">
    <location>
        <begin position="34"/>
        <end position="291"/>
    </location>
</feature>
<dbReference type="SUPFAM" id="SSF56112">
    <property type="entry name" value="Protein kinase-like (PK-like)"/>
    <property type="match status" value="1"/>
</dbReference>
<dbReference type="GO" id="GO:0005524">
    <property type="term" value="F:ATP binding"/>
    <property type="evidence" value="ECO:0007669"/>
    <property type="project" value="UniProtKB-KW"/>
</dbReference>
<dbReference type="FunFam" id="3.30.200.20:FF:000075">
    <property type="entry name" value="Probable serine/threonine-protein kinase WNK1"/>
    <property type="match status" value="1"/>
</dbReference>
<dbReference type="PROSITE" id="PS00108">
    <property type="entry name" value="PROTEIN_KINASE_ST"/>
    <property type="match status" value="1"/>
</dbReference>
<comment type="catalytic activity">
    <reaction evidence="7">
        <text>L-threonyl-[protein] + ATP = O-phospho-L-threonyl-[protein] + ADP + H(+)</text>
        <dbReference type="Rhea" id="RHEA:46608"/>
        <dbReference type="Rhea" id="RHEA-COMP:11060"/>
        <dbReference type="Rhea" id="RHEA-COMP:11605"/>
        <dbReference type="ChEBI" id="CHEBI:15378"/>
        <dbReference type="ChEBI" id="CHEBI:30013"/>
        <dbReference type="ChEBI" id="CHEBI:30616"/>
        <dbReference type="ChEBI" id="CHEBI:61977"/>
        <dbReference type="ChEBI" id="CHEBI:456216"/>
        <dbReference type="EC" id="2.7.11.1"/>
    </reaction>
</comment>
<dbReference type="InterPro" id="IPR008271">
    <property type="entry name" value="Ser/Thr_kinase_AS"/>
</dbReference>
<dbReference type="FunFam" id="1.10.510.10:FF:000046">
    <property type="entry name" value="probable serine/threonine-protein kinase WNK9"/>
    <property type="match status" value="1"/>
</dbReference>
<dbReference type="EC" id="2.7.11.1" evidence="1"/>
<evidence type="ECO:0000256" key="3">
    <source>
        <dbReference type="ARBA" id="ARBA00022679"/>
    </source>
</evidence>
<dbReference type="OrthoDB" id="4062651at2759"/>
<gene>
    <name evidence="11" type="ORF">G2W53_008561</name>
</gene>
<evidence type="ECO:0000256" key="8">
    <source>
        <dbReference type="ARBA" id="ARBA00048679"/>
    </source>
</evidence>
<evidence type="ECO:0000313" key="11">
    <source>
        <dbReference type="EMBL" id="KAF7840079.1"/>
    </source>
</evidence>
<evidence type="ECO:0000256" key="6">
    <source>
        <dbReference type="ARBA" id="ARBA00022840"/>
    </source>
</evidence>
<dbReference type="Gene3D" id="1.10.510.10">
    <property type="entry name" value="Transferase(Phosphotransferase) domain 1"/>
    <property type="match status" value="1"/>
</dbReference>